<sequence length="216" mass="24724">MENKNSIGQSVSSMAFERFLILLKTKGALSTNAIASELEISNEGARFQLNKLQDAGFVTAENQSSGVGRPSLVWKLTQKGWEHFPKTDLSDQLLDVIIEALGPEMLEKVIDTREQKAKERYHAQIDQNQPIGEKLRQFTKIRNEEGYMAEMKETEDGYMFFENHCPIYSGAKKCNGFCESEFKTFKNLMGRDVKIERVEHITDGDRRCAYSIRLKK</sequence>
<dbReference type="EMBL" id="QKTW01000022">
    <property type="protein sequence ID" value="PZF71819.1"/>
    <property type="molecule type" value="Genomic_DNA"/>
</dbReference>
<evidence type="ECO:0000313" key="1">
    <source>
        <dbReference type="EMBL" id="PZF71819.1"/>
    </source>
</evidence>
<dbReference type="Pfam" id="PF12840">
    <property type="entry name" value="HTH_20"/>
    <property type="match status" value="1"/>
</dbReference>
<dbReference type="Proteomes" id="UP000248745">
    <property type="component" value="Unassembled WGS sequence"/>
</dbReference>
<comment type="caution">
    <text evidence="1">The sequence shown here is derived from an EMBL/GenBank/DDBJ whole genome shotgun (WGS) entry which is preliminary data.</text>
</comment>
<proteinExistence type="predicted"/>
<name>A0A2W2B6H5_9BACT</name>
<keyword evidence="2" id="KW-1185">Reference proteome</keyword>
<dbReference type="Gene3D" id="1.10.10.10">
    <property type="entry name" value="Winged helix-like DNA-binding domain superfamily/Winged helix DNA-binding domain"/>
    <property type="match status" value="1"/>
</dbReference>
<protein>
    <submittedName>
        <fullName evidence="1">MarR family transcriptional regulator</fullName>
    </submittedName>
</protein>
<organism evidence="1 2">
    <name type="scientific">Taibaiella soli</name>
    <dbReference type="NCBI Taxonomy" id="1649169"/>
    <lineage>
        <taxon>Bacteria</taxon>
        <taxon>Pseudomonadati</taxon>
        <taxon>Bacteroidota</taxon>
        <taxon>Chitinophagia</taxon>
        <taxon>Chitinophagales</taxon>
        <taxon>Chitinophagaceae</taxon>
        <taxon>Taibaiella</taxon>
    </lineage>
</organism>
<dbReference type="AlphaFoldDB" id="A0A2W2B6H5"/>
<dbReference type="SUPFAM" id="SSF46785">
    <property type="entry name" value="Winged helix' DNA-binding domain"/>
    <property type="match status" value="1"/>
</dbReference>
<dbReference type="InterPro" id="IPR036388">
    <property type="entry name" value="WH-like_DNA-bd_sf"/>
</dbReference>
<evidence type="ECO:0000313" key="2">
    <source>
        <dbReference type="Proteomes" id="UP000248745"/>
    </source>
</evidence>
<gene>
    <name evidence="1" type="ORF">DN068_17290</name>
</gene>
<reference evidence="1 2" key="1">
    <citation type="submission" date="2018-06" db="EMBL/GenBank/DDBJ databases">
        <title>Mucibacter soli gen. nov., sp. nov., a new member of the family Chitinophagaceae producing mucin.</title>
        <authorList>
            <person name="Kim M.-K."/>
            <person name="Park S."/>
            <person name="Kim T.-S."/>
            <person name="Joung Y."/>
            <person name="Han J.-H."/>
            <person name="Kim S.B."/>
        </authorList>
    </citation>
    <scope>NUCLEOTIDE SEQUENCE [LARGE SCALE GENOMIC DNA]</scope>
    <source>
        <strain evidence="1 2">R1-15</strain>
    </source>
</reference>
<accession>A0A2W2B6H5</accession>
<dbReference type="InterPro" id="IPR036390">
    <property type="entry name" value="WH_DNA-bd_sf"/>
</dbReference>